<dbReference type="Pfam" id="PF03952">
    <property type="entry name" value="Enolase_N"/>
    <property type="match status" value="1"/>
</dbReference>
<dbReference type="EC" id="4.2.1.11" evidence="3 10"/>
<keyword evidence="14" id="KW-1185">Reference proteome</keyword>
<keyword evidence="6 10" id="KW-0460">Magnesium</keyword>
<dbReference type="HAMAP" id="MF_00318">
    <property type="entry name" value="Enolase"/>
    <property type="match status" value="1"/>
</dbReference>
<keyword evidence="8 10" id="KW-0456">Lyase</keyword>
<dbReference type="PRINTS" id="PR00148">
    <property type="entry name" value="ENOLASE"/>
</dbReference>
<dbReference type="PANTHER" id="PTHR11902:SF1">
    <property type="entry name" value="ENOLASE"/>
    <property type="match status" value="1"/>
</dbReference>
<organism evidence="13 14">
    <name type="scientific">Crenobacter oryzisoli</name>
    <dbReference type="NCBI Taxonomy" id="3056844"/>
    <lineage>
        <taxon>Bacteria</taxon>
        <taxon>Pseudomonadati</taxon>
        <taxon>Pseudomonadota</taxon>
        <taxon>Betaproteobacteria</taxon>
        <taxon>Neisseriales</taxon>
        <taxon>Neisseriaceae</taxon>
        <taxon>Crenobacter</taxon>
    </lineage>
</organism>
<dbReference type="InterPro" id="IPR020809">
    <property type="entry name" value="Enolase_CS"/>
</dbReference>
<dbReference type="PIRSF" id="PIRSF001400">
    <property type="entry name" value="Enolase"/>
    <property type="match status" value="1"/>
</dbReference>
<feature type="binding site" evidence="10">
    <location>
        <position position="242"/>
    </location>
    <ligand>
        <name>Mg(2+)</name>
        <dbReference type="ChEBI" id="CHEBI:18420"/>
    </ligand>
</feature>
<evidence type="ECO:0000313" key="14">
    <source>
        <dbReference type="Proteomes" id="UP001168540"/>
    </source>
</evidence>
<evidence type="ECO:0000259" key="12">
    <source>
        <dbReference type="SMART" id="SM01193"/>
    </source>
</evidence>
<evidence type="ECO:0000259" key="11">
    <source>
        <dbReference type="SMART" id="SM01192"/>
    </source>
</evidence>
<dbReference type="InterPro" id="IPR020811">
    <property type="entry name" value="Enolase_N"/>
</dbReference>
<evidence type="ECO:0000256" key="6">
    <source>
        <dbReference type="ARBA" id="ARBA00022842"/>
    </source>
</evidence>
<dbReference type="Proteomes" id="UP001168540">
    <property type="component" value="Unassembled WGS sequence"/>
</dbReference>
<comment type="subcellular location">
    <subcellularLocation>
        <location evidence="10">Cytoplasm</location>
    </subcellularLocation>
    <subcellularLocation>
        <location evidence="10">Secreted</location>
    </subcellularLocation>
    <subcellularLocation>
        <location evidence="10">Cell surface</location>
    </subcellularLocation>
    <text evidence="10">Fractions of enolase are present in both the cytoplasm and on the cell surface.</text>
</comment>
<evidence type="ECO:0000256" key="10">
    <source>
        <dbReference type="HAMAP-Rule" id="MF_00318"/>
    </source>
</evidence>
<accession>A0ABT7XNX4</accession>
<feature type="domain" description="Enolase N-terminal" evidence="12">
    <location>
        <begin position="4"/>
        <end position="134"/>
    </location>
</feature>
<feature type="active site" description="Proton acceptor" evidence="10">
    <location>
        <position position="337"/>
    </location>
</feature>
<dbReference type="PROSITE" id="PS00164">
    <property type="entry name" value="ENOLASE"/>
    <property type="match status" value="1"/>
</dbReference>
<evidence type="ECO:0000256" key="3">
    <source>
        <dbReference type="ARBA" id="ARBA00012058"/>
    </source>
</evidence>
<dbReference type="InterPro" id="IPR000941">
    <property type="entry name" value="Enolase"/>
</dbReference>
<protein>
    <recommendedName>
        <fullName evidence="4 10">Enolase</fullName>
        <ecNumber evidence="3 10">4.2.1.11</ecNumber>
    </recommendedName>
    <alternativeName>
        <fullName evidence="10">2-phospho-D-glycerate hydro-lyase</fullName>
    </alternativeName>
    <alternativeName>
        <fullName evidence="10">2-phosphoglycerate dehydratase</fullName>
    </alternativeName>
</protein>
<evidence type="ECO:0000256" key="4">
    <source>
        <dbReference type="ARBA" id="ARBA00017068"/>
    </source>
</evidence>
<keyword evidence="10" id="KW-0479">Metal-binding</keyword>
<evidence type="ECO:0000256" key="8">
    <source>
        <dbReference type="ARBA" id="ARBA00023239"/>
    </source>
</evidence>
<feature type="binding site" evidence="10">
    <location>
        <position position="285"/>
    </location>
    <ligand>
        <name>Mg(2+)</name>
        <dbReference type="ChEBI" id="CHEBI:18420"/>
    </ligand>
</feature>
<feature type="binding site" evidence="10">
    <location>
        <position position="367"/>
    </location>
    <ligand>
        <name>(2R)-2-phosphoglycerate</name>
        <dbReference type="ChEBI" id="CHEBI:58289"/>
    </ligand>
</feature>
<dbReference type="PANTHER" id="PTHR11902">
    <property type="entry name" value="ENOLASE"/>
    <property type="match status" value="1"/>
</dbReference>
<keyword evidence="7 10" id="KW-0324">Glycolysis</keyword>
<comment type="similarity">
    <text evidence="2 10">Belongs to the enolase family.</text>
</comment>
<keyword evidence="10" id="KW-0963">Cytoplasm</keyword>
<feature type="binding site" evidence="10">
    <location>
        <position position="312"/>
    </location>
    <ligand>
        <name>Mg(2+)</name>
        <dbReference type="ChEBI" id="CHEBI:18420"/>
    </ligand>
</feature>
<feature type="active site" description="Proton donor" evidence="10">
    <location>
        <position position="205"/>
    </location>
</feature>
<evidence type="ECO:0000256" key="2">
    <source>
        <dbReference type="ARBA" id="ARBA00009604"/>
    </source>
</evidence>
<comment type="cofactor">
    <cofactor evidence="10">
        <name>Mg(2+)</name>
        <dbReference type="ChEBI" id="CHEBI:18420"/>
    </cofactor>
    <text evidence="10">Binds a second Mg(2+) ion via substrate during catalysis.</text>
</comment>
<feature type="binding site" evidence="10">
    <location>
        <position position="163"/>
    </location>
    <ligand>
        <name>(2R)-2-phosphoglycerate</name>
        <dbReference type="ChEBI" id="CHEBI:58289"/>
    </ligand>
</feature>
<keyword evidence="5 10" id="KW-0964">Secreted</keyword>
<feature type="binding site" evidence="10">
    <location>
        <position position="366"/>
    </location>
    <ligand>
        <name>(2R)-2-phosphoglycerate</name>
        <dbReference type="ChEBI" id="CHEBI:58289"/>
    </ligand>
</feature>
<comment type="catalytic activity">
    <reaction evidence="10">
        <text>(2R)-2-phosphoglycerate = phosphoenolpyruvate + H2O</text>
        <dbReference type="Rhea" id="RHEA:10164"/>
        <dbReference type="ChEBI" id="CHEBI:15377"/>
        <dbReference type="ChEBI" id="CHEBI:58289"/>
        <dbReference type="ChEBI" id="CHEBI:58702"/>
        <dbReference type="EC" id="4.2.1.11"/>
    </reaction>
</comment>
<dbReference type="SUPFAM" id="SSF51604">
    <property type="entry name" value="Enolase C-terminal domain-like"/>
    <property type="match status" value="1"/>
</dbReference>
<gene>
    <name evidence="10 13" type="primary">eno</name>
    <name evidence="13" type="ORF">QU481_11410</name>
</gene>
<feature type="binding site" evidence="10">
    <location>
        <position position="337"/>
    </location>
    <ligand>
        <name>(2R)-2-phosphoglycerate</name>
        <dbReference type="ChEBI" id="CHEBI:58289"/>
    </ligand>
</feature>
<dbReference type="SMART" id="SM01193">
    <property type="entry name" value="Enolase_N"/>
    <property type="match status" value="1"/>
</dbReference>
<reference evidence="13" key="1">
    <citation type="submission" date="2023-06" db="EMBL/GenBank/DDBJ databases">
        <authorList>
            <person name="Zhang S."/>
        </authorList>
    </citation>
    <scope>NUCLEOTIDE SEQUENCE</scope>
    <source>
        <strain evidence="13">SG2303</strain>
    </source>
</reference>
<name>A0ABT7XNX4_9NEIS</name>
<dbReference type="RefSeq" id="WP_289830118.1">
    <property type="nucleotide sequence ID" value="NZ_JAUEDK010000018.1"/>
</dbReference>
<comment type="function">
    <text evidence="9 10">Catalyzes the reversible conversion of 2-phosphoglycerate (2-PG) into phosphoenolpyruvate (PEP). It is essential for the degradation of carbohydrates via glycolysis.</text>
</comment>
<feature type="binding site" evidence="10">
    <location>
        <position position="388"/>
    </location>
    <ligand>
        <name>(2R)-2-phosphoglycerate</name>
        <dbReference type="ChEBI" id="CHEBI:58289"/>
    </ligand>
</feature>
<dbReference type="SFLD" id="SFLDS00001">
    <property type="entry name" value="Enolase"/>
    <property type="match status" value="1"/>
</dbReference>
<dbReference type="Pfam" id="PF00113">
    <property type="entry name" value="Enolase_C"/>
    <property type="match status" value="1"/>
</dbReference>
<dbReference type="InterPro" id="IPR020810">
    <property type="entry name" value="Enolase_C"/>
</dbReference>
<dbReference type="SFLD" id="SFLDG00178">
    <property type="entry name" value="enolase"/>
    <property type="match status" value="1"/>
</dbReference>
<dbReference type="InterPro" id="IPR036849">
    <property type="entry name" value="Enolase-like_C_sf"/>
</dbReference>
<evidence type="ECO:0000313" key="13">
    <source>
        <dbReference type="EMBL" id="MDN0075499.1"/>
    </source>
</evidence>
<evidence type="ECO:0000256" key="9">
    <source>
        <dbReference type="ARBA" id="ARBA00045763"/>
    </source>
</evidence>
<dbReference type="InterPro" id="IPR029017">
    <property type="entry name" value="Enolase-like_N"/>
</dbReference>
<dbReference type="GO" id="GO:0004634">
    <property type="term" value="F:phosphopyruvate hydratase activity"/>
    <property type="evidence" value="ECO:0007669"/>
    <property type="project" value="UniProtKB-EC"/>
</dbReference>
<evidence type="ECO:0000256" key="7">
    <source>
        <dbReference type="ARBA" id="ARBA00023152"/>
    </source>
</evidence>
<dbReference type="SFLD" id="SFLDF00002">
    <property type="entry name" value="enolase"/>
    <property type="match status" value="1"/>
</dbReference>
<sequence>MSSIIDVVAREILDSRGNPTVEADVLLESGVMGRAAVPSGASTGEKEALELRDGDKARYLGKGVLKAVENINTEICEAIIGLDAADQAFIDKTLIELDGTETKSRLGANAMLAVSMAVARAAAEDSGLPLYRYLGGAGPMSLPVPMMNVINGGAHANNSLDIQEFMIVPVGAPTFREALRCGAEVFHALKKLCNDKGYSTSVGDEGGFAPNLASHEDAIKLILEAITQAGYVPGEDVMLALDCASSEFFKNGQYHLSAEGLSLSSEQFVDYLETLVNNYPIISVEDGMSEHDWAGWKILTDRLAGRVQLVGDDLFVTNPTILAEGIKAGLANALLVKVNQIGTLSETLKAVDLAKRSGYTSVMSHRSGETEDSTIADLAVATNCMQIKTGSLSRSDRMAKYNQLLRIEEELGDAAFYPGKGAFYQLK</sequence>
<dbReference type="Gene3D" id="3.30.390.10">
    <property type="entry name" value="Enolase-like, N-terminal domain"/>
    <property type="match status" value="1"/>
</dbReference>
<dbReference type="CDD" id="cd03313">
    <property type="entry name" value="enolase"/>
    <property type="match status" value="1"/>
</dbReference>
<dbReference type="EMBL" id="JAUEDK010000018">
    <property type="protein sequence ID" value="MDN0075499.1"/>
    <property type="molecule type" value="Genomic_DNA"/>
</dbReference>
<comment type="pathway">
    <text evidence="1 10">Carbohydrate degradation; glycolysis; pyruvate from D-glyceraldehyde 3-phosphate: step 4/5.</text>
</comment>
<dbReference type="Gene3D" id="3.20.20.120">
    <property type="entry name" value="Enolase-like C-terminal domain"/>
    <property type="match status" value="1"/>
</dbReference>
<proteinExistence type="inferred from homology"/>
<evidence type="ECO:0000256" key="5">
    <source>
        <dbReference type="ARBA" id="ARBA00022525"/>
    </source>
</evidence>
<dbReference type="NCBIfam" id="TIGR01060">
    <property type="entry name" value="eno"/>
    <property type="match status" value="1"/>
</dbReference>
<dbReference type="SUPFAM" id="SSF54826">
    <property type="entry name" value="Enolase N-terminal domain-like"/>
    <property type="match status" value="1"/>
</dbReference>
<feature type="domain" description="Enolase C-terminal TIM barrel" evidence="11">
    <location>
        <begin position="139"/>
        <end position="425"/>
    </location>
</feature>
<dbReference type="SMART" id="SM01192">
    <property type="entry name" value="Enolase_C"/>
    <property type="match status" value="1"/>
</dbReference>
<comment type="caution">
    <text evidence="13">The sequence shown here is derived from an EMBL/GenBank/DDBJ whole genome shotgun (WGS) entry which is preliminary data.</text>
</comment>
<evidence type="ECO:0000256" key="1">
    <source>
        <dbReference type="ARBA" id="ARBA00005031"/>
    </source>
</evidence>